<dbReference type="SUPFAM" id="SSF52821">
    <property type="entry name" value="Rhodanese/Cell cycle control phosphatase"/>
    <property type="match status" value="2"/>
</dbReference>
<evidence type="ECO:0000259" key="3">
    <source>
        <dbReference type="PROSITE" id="PS50206"/>
    </source>
</evidence>
<feature type="domain" description="Rhodanese" evidence="3">
    <location>
        <begin position="183"/>
        <end position="298"/>
    </location>
</feature>
<dbReference type="InterPro" id="IPR001763">
    <property type="entry name" value="Rhodanese-like_dom"/>
</dbReference>
<evidence type="ECO:0000313" key="5">
    <source>
        <dbReference type="Proteomes" id="UP000242224"/>
    </source>
</evidence>
<accession>A0ABX3MMK1</accession>
<dbReference type="Pfam" id="PF00581">
    <property type="entry name" value="Rhodanese"/>
    <property type="match status" value="2"/>
</dbReference>
<dbReference type="CDD" id="cd01448">
    <property type="entry name" value="TST_Repeat_1"/>
    <property type="match status" value="1"/>
</dbReference>
<keyword evidence="1" id="KW-0677">Repeat</keyword>
<dbReference type="Gene3D" id="3.40.250.10">
    <property type="entry name" value="Rhodanese-like domain"/>
    <property type="match status" value="2"/>
</dbReference>
<proteinExistence type="predicted"/>
<dbReference type="InterPro" id="IPR036873">
    <property type="entry name" value="Rhodanese-like_dom_sf"/>
</dbReference>
<comment type="caution">
    <text evidence="4">The sequence shown here is derived from an EMBL/GenBank/DDBJ whole genome shotgun (WGS) entry which is preliminary data.</text>
</comment>
<dbReference type="PROSITE" id="PS50206">
    <property type="entry name" value="RHODANESE_3"/>
    <property type="match status" value="2"/>
</dbReference>
<feature type="signal peptide" evidence="2">
    <location>
        <begin position="1"/>
        <end position="20"/>
    </location>
</feature>
<dbReference type="PANTHER" id="PTHR43855:SF1">
    <property type="entry name" value="THIOSULFATE SULFURTRANSFERASE"/>
    <property type="match status" value="1"/>
</dbReference>
<gene>
    <name evidence="4" type="ORF">BMG00_16540</name>
</gene>
<evidence type="ECO:0000313" key="4">
    <source>
        <dbReference type="EMBL" id="OOY11328.1"/>
    </source>
</evidence>
<dbReference type="RefSeq" id="WP_078575123.1">
    <property type="nucleotide sequence ID" value="NZ_MPZS01000003.1"/>
</dbReference>
<organism evidence="4 5">
    <name type="scientific">Thioclava marina</name>
    <dbReference type="NCBI Taxonomy" id="1915077"/>
    <lineage>
        <taxon>Bacteria</taxon>
        <taxon>Pseudomonadati</taxon>
        <taxon>Pseudomonadota</taxon>
        <taxon>Alphaproteobacteria</taxon>
        <taxon>Rhodobacterales</taxon>
        <taxon>Paracoccaceae</taxon>
        <taxon>Thioclava</taxon>
    </lineage>
</organism>
<dbReference type="EMBL" id="MPZS01000003">
    <property type="protein sequence ID" value="OOY11328.1"/>
    <property type="molecule type" value="Genomic_DNA"/>
</dbReference>
<dbReference type="Proteomes" id="UP000242224">
    <property type="component" value="Unassembled WGS sequence"/>
</dbReference>
<dbReference type="SMART" id="SM00450">
    <property type="entry name" value="RHOD"/>
    <property type="match status" value="2"/>
</dbReference>
<reference evidence="4 5" key="1">
    <citation type="submission" date="2016-11" db="EMBL/GenBank/DDBJ databases">
        <title>A multilocus sequence analysis scheme for characterization of bacteria in the genus Thioclava.</title>
        <authorList>
            <person name="Liu Y."/>
            <person name="Shao Z."/>
        </authorList>
    </citation>
    <scope>NUCLEOTIDE SEQUENCE [LARGE SCALE GENOMIC DNA]</scope>
    <source>
        <strain evidence="4 5">11.10-0-13</strain>
    </source>
</reference>
<feature type="domain" description="Rhodanese" evidence="3">
    <location>
        <begin position="45"/>
        <end position="152"/>
    </location>
</feature>
<keyword evidence="2" id="KW-0732">Signal</keyword>
<sequence length="313" mass="32941">MNLLATIAATTLVGASLLGAAPLAAAHLGPLVTPSELNAELADLDPVLLDIRVGVYEKGHVEGAVYAPYSIFRGPDNNPGQVPPLAKLEASFEQIGLETDRPIVIIAQGDTDTDFGAAARVYWTLKSTGFTELSILNGGTTAWANAGLPISTATETLMPTDLSLNWDDRWTAETPAVRGIVDGKSRAVLVDARPPAFYKGKSAHGAAARPGTLPGAENLPYTQFFRPGATVIDRQVDAATLKAKLGIADGEEVVSFCNTGHWAATEWFALSELAGIENVKLYPGSMVEYSATDGAMENQPGLLRNLLNQLTGG</sequence>
<name>A0ABX3MMK1_9RHOB</name>
<evidence type="ECO:0000256" key="1">
    <source>
        <dbReference type="ARBA" id="ARBA00022737"/>
    </source>
</evidence>
<dbReference type="PANTHER" id="PTHR43855">
    <property type="entry name" value="THIOSULFATE SULFURTRANSFERASE"/>
    <property type="match status" value="1"/>
</dbReference>
<keyword evidence="5" id="KW-1185">Reference proteome</keyword>
<protein>
    <submittedName>
        <fullName evidence="4">Sulfurtransferase</fullName>
    </submittedName>
</protein>
<evidence type="ECO:0000256" key="2">
    <source>
        <dbReference type="SAM" id="SignalP"/>
    </source>
</evidence>
<feature type="chain" id="PRO_5045461684" evidence="2">
    <location>
        <begin position="21"/>
        <end position="313"/>
    </location>
</feature>
<dbReference type="InterPro" id="IPR051126">
    <property type="entry name" value="Thiosulfate_sulfurtransferase"/>
</dbReference>